<evidence type="ECO:0000259" key="3">
    <source>
        <dbReference type="Pfam" id="PF02563"/>
    </source>
</evidence>
<reference evidence="5" key="1">
    <citation type="submission" date="2020-10" db="EMBL/GenBank/DDBJ databases">
        <authorList>
            <person name="Castelo-Branco R."/>
            <person name="Eusebio N."/>
            <person name="Adriana R."/>
            <person name="Vieira A."/>
            <person name="Brugerolle De Fraissinette N."/>
            <person name="Rezende De Castro R."/>
            <person name="Schneider M.P."/>
            <person name="Vasconcelos V."/>
            <person name="Leao P.N."/>
        </authorList>
    </citation>
    <scope>NUCLEOTIDE SEQUENCE</scope>
    <source>
        <strain evidence="5">LEGE 11480</strain>
    </source>
</reference>
<feature type="region of interest" description="Disordered" evidence="2">
    <location>
        <begin position="164"/>
        <end position="184"/>
    </location>
</feature>
<feature type="domain" description="Soluble ligand binding" evidence="4">
    <location>
        <begin position="268"/>
        <end position="315"/>
    </location>
</feature>
<dbReference type="InterPro" id="IPR019554">
    <property type="entry name" value="Soluble_ligand-bd"/>
</dbReference>
<dbReference type="PANTHER" id="PTHR33619:SF3">
    <property type="entry name" value="POLYSACCHARIDE EXPORT PROTEIN GFCE-RELATED"/>
    <property type="match status" value="1"/>
</dbReference>
<dbReference type="Gene3D" id="3.30.1950.10">
    <property type="entry name" value="wza like domain"/>
    <property type="match status" value="1"/>
</dbReference>
<keyword evidence="1" id="KW-0732">Signal</keyword>
<sequence length="372" mass="39891">MRIFGISAAIGMTAIGFWPSVVWAQAVASPPQTRLGGPSTFLPTLPDASPLSNLPAMSEGDRTNLSLPATAYLMGPGDQLEIKVYDQAEMTGAHIIAPDGRITLPMIGTVQAAGKTTDGLTRALTQRLLNLYRNPLVSVNITQFRPMRIHVGGAVRRPGPLQIRNTAYDTNQNGNGSDNGENPNLPTLSAAIVAAGGVTRDGDISQVALKRNGAVQRINLWQGLTSENAPRDLLLRDGDAIFISKRPPNSLLDPRLIATSTLAPTTVRVRVVGEVKSPGEVNVTPNSTISSAIAIAGGPTDKARMEEVRLLRLGENDQIVEQKMNLQQLQDNQQILDGDVVVVPKSRRSNFLDVAGQVIPPLGILFNLFRRN</sequence>
<proteinExistence type="predicted"/>
<evidence type="ECO:0000256" key="2">
    <source>
        <dbReference type="SAM" id="MobiDB-lite"/>
    </source>
</evidence>
<dbReference type="GO" id="GO:0015159">
    <property type="term" value="F:polysaccharide transmembrane transporter activity"/>
    <property type="evidence" value="ECO:0007669"/>
    <property type="project" value="InterPro"/>
</dbReference>
<dbReference type="EMBL" id="JADEXQ010000081">
    <property type="protein sequence ID" value="MBE9031935.1"/>
    <property type="molecule type" value="Genomic_DNA"/>
</dbReference>
<dbReference type="AlphaFoldDB" id="A0A928VP75"/>
<comment type="caution">
    <text evidence="5">The sequence shown here is derived from an EMBL/GenBank/DDBJ whole genome shotgun (WGS) entry which is preliminary data.</text>
</comment>
<name>A0A928VP75_9CYAN</name>
<protein>
    <submittedName>
        <fullName evidence="5">Polysaccharide export protein</fullName>
    </submittedName>
</protein>
<dbReference type="Proteomes" id="UP000625316">
    <property type="component" value="Unassembled WGS sequence"/>
</dbReference>
<feature type="domain" description="Polysaccharide export protein N-terminal" evidence="3">
    <location>
        <begin position="69"/>
        <end position="141"/>
    </location>
</feature>
<evidence type="ECO:0000256" key="1">
    <source>
        <dbReference type="ARBA" id="ARBA00022729"/>
    </source>
</evidence>
<evidence type="ECO:0000313" key="5">
    <source>
        <dbReference type="EMBL" id="MBE9031935.1"/>
    </source>
</evidence>
<dbReference type="Gene3D" id="3.10.560.10">
    <property type="entry name" value="Outer membrane lipoprotein wza domain like"/>
    <property type="match status" value="2"/>
</dbReference>
<accession>A0A928VP75</accession>
<dbReference type="Pfam" id="PF02563">
    <property type="entry name" value="Poly_export"/>
    <property type="match status" value="1"/>
</dbReference>
<evidence type="ECO:0000313" key="6">
    <source>
        <dbReference type="Proteomes" id="UP000625316"/>
    </source>
</evidence>
<dbReference type="InterPro" id="IPR049712">
    <property type="entry name" value="Poly_export"/>
</dbReference>
<gene>
    <name evidence="5" type="ORF">IQ266_19550</name>
</gene>
<dbReference type="RefSeq" id="WP_264326761.1">
    <property type="nucleotide sequence ID" value="NZ_JADEXQ010000081.1"/>
</dbReference>
<keyword evidence="6" id="KW-1185">Reference proteome</keyword>
<dbReference type="PANTHER" id="PTHR33619">
    <property type="entry name" value="POLYSACCHARIDE EXPORT PROTEIN GFCE-RELATED"/>
    <property type="match status" value="1"/>
</dbReference>
<organism evidence="5 6">
    <name type="scientific">Romeriopsis navalis LEGE 11480</name>
    <dbReference type="NCBI Taxonomy" id="2777977"/>
    <lineage>
        <taxon>Bacteria</taxon>
        <taxon>Bacillati</taxon>
        <taxon>Cyanobacteriota</taxon>
        <taxon>Cyanophyceae</taxon>
        <taxon>Leptolyngbyales</taxon>
        <taxon>Leptolyngbyaceae</taxon>
        <taxon>Romeriopsis</taxon>
        <taxon>Romeriopsis navalis</taxon>
    </lineage>
</organism>
<dbReference type="Pfam" id="PF10531">
    <property type="entry name" value="SLBB"/>
    <property type="match status" value="1"/>
</dbReference>
<evidence type="ECO:0000259" key="4">
    <source>
        <dbReference type="Pfam" id="PF10531"/>
    </source>
</evidence>
<dbReference type="InterPro" id="IPR003715">
    <property type="entry name" value="Poly_export_N"/>
</dbReference>